<proteinExistence type="predicted"/>
<organism evidence="2 3">
    <name type="scientific">Aureibacillus halotolerans</name>
    <dbReference type="NCBI Taxonomy" id="1508390"/>
    <lineage>
        <taxon>Bacteria</taxon>
        <taxon>Bacillati</taxon>
        <taxon>Bacillota</taxon>
        <taxon>Bacilli</taxon>
        <taxon>Bacillales</taxon>
        <taxon>Bacillaceae</taxon>
        <taxon>Aureibacillus</taxon>
    </lineage>
</organism>
<dbReference type="RefSeq" id="WP_133581561.1">
    <property type="nucleotide sequence ID" value="NZ_SNYJ01000016.1"/>
</dbReference>
<evidence type="ECO:0000313" key="2">
    <source>
        <dbReference type="EMBL" id="TDQ36773.1"/>
    </source>
</evidence>
<dbReference type="EMBL" id="SNYJ01000016">
    <property type="protein sequence ID" value="TDQ36773.1"/>
    <property type="molecule type" value="Genomic_DNA"/>
</dbReference>
<feature type="transmembrane region" description="Helical" evidence="1">
    <location>
        <begin position="148"/>
        <end position="167"/>
    </location>
</feature>
<feature type="transmembrane region" description="Helical" evidence="1">
    <location>
        <begin position="12"/>
        <end position="30"/>
    </location>
</feature>
<feature type="transmembrane region" description="Helical" evidence="1">
    <location>
        <begin position="122"/>
        <end position="142"/>
    </location>
</feature>
<feature type="transmembrane region" description="Helical" evidence="1">
    <location>
        <begin position="80"/>
        <end position="101"/>
    </location>
</feature>
<protein>
    <submittedName>
        <fullName evidence="2">Uncharacterized protein</fullName>
    </submittedName>
</protein>
<keyword evidence="1" id="KW-0472">Membrane</keyword>
<comment type="caution">
    <text evidence="2">The sequence shown here is derived from an EMBL/GenBank/DDBJ whole genome shotgun (WGS) entry which is preliminary data.</text>
</comment>
<accession>A0A4R6TWX2</accession>
<keyword evidence="3" id="KW-1185">Reference proteome</keyword>
<evidence type="ECO:0000256" key="1">
    <source>
        <dbReference type="SAM" id="Phobius"/>
    </source>
</evidence>
<name>A0A4R6TWX2_9BACI</name>
<reference evidence="2 3" key="1">
    <citation type="submission" date="2019-03" db="EMBL/GenBank/DDBJ databases">
        <title>Genomic Encyclopedia of Type Strains, Phase IV (KMG-IV): sequencing the most valuable type-strain genomes for metagenomic binning, comparative biology and taxonomic classification.</title>
        <authorList>
            <person name="Goeker M."/>
        </authorList>
    </citation>
    <scope>NUCLEOTIDE SEQUENCE [LARGE SCALE GENOMIC DNA]</scope>
    <source>
        <strain evidence="2 3">DSM 28697</strain>
    </source>
</reference>
<dbReference type="Proteomes" id="UP000295632">
    <property type="component" value="Unassembled WGS sequence"/>
</dbReference>
<feature type="transmembrane region" description="Helical" evidence="1">
    <location>
        <begin position="227"/>
        <end position="246"/>
    </location>
</feature>
<sequence length="265" mass="30440">MRQLLKRYPILFLFPLLWDLIAIGVSYILFVDSNVNESNSTNQSIGAWVGFSPLSDLLTSFNIEIDITGFPMLLVGIASLTLYSILYAFFNAGYIGLLYEAHRADVMDSPLRRFIHYGKTKGFRLFLFEMLFVLIIFASVFIFGLLSLIPLLGILLAIGGFIGFIVLRFKFIYYECTLVIDDYSLRDAIQTARDYSHFRTYPYGWKIALIIIASMIFGSLSDQNQPGLALVVIAVIYNIIMPFLQYRFVGTFFHNRANYLKHYKR</sequence>
<feature type="transmembrane region" description="Helical" evidence="1">
    <location>
        <begin position="203"/>
        <end position="221"/>
    </location>
</feature>
<dbReference type="AlphaFoldDB" id="A0A4R6TWX2"/>
<keyword evidence="1" id="KW-0812">Transmembrane</keyword>
<keyword evidence="1" id="KW-1133">Transmembrane helix</keyword>
<evidence type="ECO:0000313" key="3">
    <source>
        <dbReference type="Proteomes" id="UP000295632"/>
    </source>
</evidence>
<gene>
    <name evidence="2" type="ORF">EV213_11672</name>
</gene>